<feature type="transmembrane region" description="Helical" evidence="7">
    <location>
        <begin position="169"/>
        <end position="187"/>
    </location>
</feature>
<evidence type="ECO:0000256" key="7">
    <source>
        <dbReference type="RuleBase" id="RU366058"/>
    </source>
</evidence>
<dbReference type="EMBL" id="PVTF01000022">
    <property type="protein sequence ID" value="PRY31624.1"/>
    <property type="molecule type" value="Genomic_DNA"/>
</dbReference>
<evidence type="ECO:0000256" key="1">
    <source>
        <dbReference type="ARBA" id="ARBA00004651"/>
    </source>
</evidence>
<name>A0A2T0SDZ0_9PSEU</name>
<organism evidence="9 10">
    <name type="scientific">Umezawaea tangerina</name>
    <dbReference type="NCBI Taxonomy" id="84725"/>
    <lineage>
        <taxon>Bacteria</taxon>
        <taxon>Bacillati</taxon>
        <taxon>Actinomycetota</taxon>
        <taxon>Actinomycetes</taxon>
        <taxon>Pseudonocardiales</taxon>
        <taxon>Pseudonocardiaceae</taxon>
        <taxon>Umezawaea</taxon>
    </lineage>
</organism>
<comment type="caution">
    <text evidence="9">The sequence shown here is derived from an EMBL/GenBank/DDBJ whole genome shotgun (WGS) entry which is preliminary data.</text>
</comment>
<keyword evidence="5 7" id="KW-1133">Transmembrane helix</keyword>
<feature type="transmembrane region" description="Helical" evidence="7">
    <location>
        <begin position="89"/>
        <end position="109"/>
    </location>
</feature>
<dbReference type="InterPro" id="IPR015414">
    <property type="entry name" value="TMEM64"/>
</dbReference>
<dbReference type="OrthoDB" id="5242213at2"/>
<dbReference type="RefSeq" id="WP_146175145.1">
    <property type="nucleotide sequence ID" value="NZ_PVTF01000022.1"/>
</dbReference>
<keyword evidence="3 7" id="KW-1003">Cell membrane</keyword>
<evidence type="ECO:0000256" key="3">
    <source>
        <dbReference type="ARBA" id="ARBA00022475"/>
    </source>
</evidence>
<dbReference type="Proteomes" id="UP000239494">
    <property type="component" value="Unassembled WGS sequence"/>
</dbReference>
<gene>
    <name evidence="9" type="ORF">CLV43_12230</name>
</gene>
<comment type="similarity">
    <text evidence="2 7">Belongs to the TVP38/TMEM64 family.</text>
</comment>
<reference evidence="9 10" key="1">
    <citation type="submission" date="2018-03" db="EMBL/GenBank/DDBJ databases">
        <title>Genomic Encyclopedia of Archaeal and Bacterial Type Strains, Phase II (KMG-II): from individual species to whole genera.</title>
        <authorList>
            <person name="Goeker M."/>
        </authorList>
    </citation>
    <scope>NUCLEOTIDE SEQUENCE [LARGE SCALE GENOMIC DNA]</scope>
    <source>
        <strain evidence="9 10">DSM 44720</strain>
    </source>
</reference>
<keyword evidence="4 7" id="KW-0812">Transmembrane</keyword>
<feature type="transmembrane region" description="Helical" evidence="7">
    <location>
        <begin position="21"/>
        <end position="43"/>
    </location>
</feature>
<evidence type="ECO:0000313" key="9">
    <source>
        <dbReference type="EMBL" id="PRY31624.1"/>
    </source>
</evidence>
<evidence type="ECO:0000256" key="6">
    <source>
        <dbReference type="ARBA" id="ARBA00023136"/>
    </source>
</evidence>
<evidence type="ECO:0000256" key="4">
    <source>
        <dbReference type="ARBA" id="ARBA00022692"/>
    </source>
</evidence>
<accession>A0A2T0SDZ0</accession>
<dbReference type="AlphaFoldDB" id="A0A2T0SDZ0"/>
<dbReference type="PANTHER" id="PTHR12677">
    <property type="entry name" value="GOLGI APPARATUS MEMBRANE PROTEIN TVP38-RELATED"/>
    <property type="match status" value="1"/>
</dbReference>
<sequence length="227" mass="22953">MGADVDRPGAVRLLRSPWARLVPLVLLLGALAVLALVYGAGAVDVAKGWVDGLGVLGPVVFVVVCAVAVMGFVPATLLCAVAGLLFGPVLGIPVVWTGAVLGAAGSFLIGRRLSKDAVEQLAGKRMAGVNSLLDRYGAATVFVLRLLPLGPFALLNYVLAVTSLGLRRFLVGTGAGIAPGIVVYTALGGTADDPSSPAFLLSLGALLVLTVVGAVVARRVAKRTPPA</sequence>
<feature type="domain" description="VTT" evidence="8">
    <location>
        <begin position="73"/>
        <end position="188"/>
    </location>
</feature>
<keyword evidence="10" id="KW-1185">Reference proteome</keyword>
<feature type="transmembrane region" description="Helical" evidence="7">
    <location>
        <begin position="136"/>
        <end position="157"/>
    </location>
</feature>
<comment type="subcellular location">
    <subcellularLocation>
        <location evidence="1 7">Cell membrane</location>
        <topology evidence="1 7">Multi-pass membrane protein</topology>
    </subcellularLocation>
</comment>
<dbReference type="GO" id="GO:0005886">
    <property type="term" value="C:plasma membrane"/>
    <property type="evidence" value="ECO:0007669"/>
    <property type="project" value="UniProtKB-SubCell"/>
</dbReference>
<evidence type="ECO:0000256" key="5">
    <source>
        <dbReference type="ARBA" id="ARBA00022989"/>
    </source>
</evidence>
<evidence type="ECO:0000313" key="10">
    <source>
        <dbReference type="Proteomes" id="UP000239494"/>
    </source>
</evidence>
<proteinExistence type="inferred from homology"/>
<evidence type="ECO:0000256" key="2">
    <source>
        <dbReference type="ARBA" id="ARBA00008640"/>
    </source>
</evidence>
<dbReference type="PANTHER" id="PTHR12677:SF59">
    <property type="entry name" value="GOLGI APPARATUS MEMBRANE PROTEIN TVP38-RELATED"/>
    <property type="match status" value="1"/>
</dbReference>
<keyword evidence="6 7" id="KW-0472">Membrane</keyword>
<evidence type="ECO:0000259" key="8">
    <source>
        <dbReference type="Pfam" id="PF09335"/>
    </source>
</evidence>
<feature type="transmembrane region" description="Helical" evidence="7">
    <location>
        <begin position="55"/>
        <end position="82"/>
    </location>
</feature>
<dbReference type="InterPro" id="IPR032816">
    <property type="entry name" value="VTT_dom"/>
</dbReference>
<feature type="transmembrane region" description="Helical" evidence="7">
    <location>
        <begin position="199"/>
        <end position="217"/>
    </location>
</feature>
<protein>
    <recommendedName>
        <fullName evidence="7">TVP38/TMEM64 family membrane protein</fullName>
    </recommendedName>
</protein>
<dbReference type="Pfam" id="PF09335">
    <property type="entry name" value="VTT_dom"/>
    <property type="match status" value="1"/>
</dbReference>